<dbReference type="OrthoDB" id="9797568at2"/>
<sequence>MLSFFLPRSEPYFAHLAEMAGKVQMGGELFQEMFVDFKNRESYSERIKEIEVECDRIADRILENLNTTFITPIDREDIHMLVTELDDVIDFINGLARKMEIYGVKKIRPEAARLSAILARCTAELAGAFALLEKKQDIAGHARTVDRLEKEADQIYQDAVRQLFKKEKDPIEVVRWNAIFEALEDSVDRCKDLGGTLTSVVVKNK</sequence>
<dbReference type="AlphaFoldDB" id="A0A833H4I5"/>
<organism evidence="2 3">
    <name type="scientific">Leptonema illini</name>
    <dbReference type="NCBI Taxonomy" id="183"/>
    <lineage>
        <taxon>Bacteria</taxon>
        <taxon>Pseudomonadati</taxon>
        <taxon>Spirochaetota</taxon>
        <taxon>Spirochaetia</taxon>
        <taxon>Leptospirales</taxon>
        <taxon>Leptospiraceae</taxon>
        <taxon>Leptonema</taxon>
    </lineage>
</organism>
<dbReference type="InterPro" id="IPR038078">
    <property type="entry name" value="PhoU-like_sf"/>
</dbReference>
<proteinExistence type="inferred from homology"/>
<dbReference type="Gene3D" id="1.20.58.220">
    <property type="entry name" value="Phosphate transport system protein phou homolog 2, domain 2"/>
    <property type="match status" value="1"/>
</dbReference>
<dbReference type="InterPro" id="IPR018445">
    <property type="entry name" value="Put_Phosphate_transp_reg"/>
</dbReference>
<gene>
    <name evidence="2" type="ORF">F9K24_05100</name>
</gene>
<evidence type="ECO:0000313" key="2">
    <source>
        <dbReference type="EMBL" id="KAB2934405.1"/>
    </source>
</evidence>
<dbReference type="PANTHER" id="PTHR37298">
    <property type="entry name" value="UPF0111 PROTEIN YKAA"/>
    <property type="match status" value="1"/>
</dbReference>
<protein>
    <submittedName>
        <fullName evidence="2">DUF47 domain-containing protein</fullName>
    </submittedName>
</protein>
<evidence type="ECO:0000313" key="3">
    <source>
        <dbReference type="Proteomes" id="UP000460298"/>
    </source>
</evidence>
<evidence type="ECO:0000256" key="1">
    <source>
        <dbReference type="ARBA" id="ARBA00008591"/>
    </source>
</evidence>
<dbReference type="EMBL" id="WBUI01000003">
    <property type="protein sequence ID" value="KAB2934405.1"/>
    <property type="molecule type" value="Genomic_DNA"/>
</dbReference>
<reference evidence="2 3" key="1">
    <citation type="submission" date="2019-10" db="EMBL/GenBank/DDBJ databases">
        <title>Extracellular Electron Transfer in a Candidatus Methanoperedens spp. Enrichment Culture.</title>
        <authorList>
            <person name="Berger S."/>
            <person name="Rangel Shaw D."/>
            <person name="Berben T."/>
            <person name="In 'T Zandt M."/>
            <person name="Frank J."/>
            <person name="Reimann J."/>
            <person name="Jetten M.S.M."/>
            <person name="Welte C.U."/>
        </authorList>
    </citation>
    <scope>NUCLEOTIDE SEQUENCE [LARGE SCALE GENOMIC DNA]</scope>
    <source>
        <strain evidence="2">SB12</strain>
    </source>
</reference>
<dbReference type="Proteomes" id="UP000460298">
    <property type="component" value="Unassembled WGS sequence"/>
</dbReference>
<comment type="similarity">
    <text evidence="1">Belongs to the UPF0111 family.</text>
</comment>
<comment type="caution">
    <text evidence="2">The sequence shown here is derived from an EMBL/GenBank/DDBJ whole genome shotgun (WGS) entry which is preliminary data.</text>
</comment>
<dbReference type="RefSeq" id="WP_002772780.1">
    <property type="nucleotide sequence ID" value="NZ_JQDG01000019.1"/>
</dbReference>
<dbReference type="PANTHER" id="PTHR37298:SF1">
    <property type="entry name" value="UPF0111 PROTEIN YKAA"/>
    <property type="match status" value="1"/>
</dbReference>
<name>A0A833H4I5_9LEPT</name>
<dbReference type="InterPro" id="IPR052912">
    <property type="entry name" value="UPF0111_domain"/>
</dbReference>
<dbReference type="SUPFAM" id="SSF109755">
    <property type="entry name" value="PhoU-like"/>
    <property type="match status" value="1"/>
</dbReference>
<dbReference type="Pfam" id="PF01865">
    <property type="entry name" value="PhoU_div"/>
    <property type="match status" value="1"/>
</dbReference>
<accession>A0A833H4I5</accession>